<dbReference type="GO" id="GO:0022857">
    <property type="term" value="F:transmembrane transporter activity"/>
    <property type="evidence" value="ECO:0007669"/>
    <property type="project" value="InterPro"/>
</dbReference>
<evidence type="ECO:0000313" key="8">
    <source>
        <dbReference type="EMBL" id="TGK05455.1"/>
    </source>
</evidence>
<dbReference type="Gene3D" id="2.40.50.100">
    <property type="match status" value="2"/>
</dbReference>
<dbReference type="EMBL" id="RQGC01000013">
    <property type="protein sequence ID" value="TGL38591.1"/>
    <property type="molecule type" value="Genomic_DNA"/>
</dbReference>
<evidence type="ECO:0000259" key="5">
    <source>
        <dbReference type="Pfam" id="PF25917"/>
    </source>
</evidence>
<dbReference type="RefSeq" id="WP_135647081.1">
    <property type="nucleotide sequence ID" value="NZ_RQER01000001.1"/>
</dbReference>
<dbReference type="AlphaFoldDB" id="A0A5F1ZPK2"/>
<evidence type="ECO:0000259" key="7">
    <source>
        <dbReference type="Pfam" id="PF25989"/>
    </source>
</evidence>
<comment type="similarity">
    <text evidence="1">Belongs to the membrane fusion protein (MFP) (TC 8.A.1) family.</text>
</comment>
<evidence type="ECO:0000313" key="10">
    <source>
        <dbReference type="Proteomes" id="UP000297273"/>
    </source>
</evidence>
<protein>
    <submittedName>
        <fullName evidence="8">Efflux RND transporter periplasmic adaptor subunit</fullName>
    </submittedName>
</protein>
<reference evidence="9" key="1">
    <citation type="submission" date="2018-10" db="EMBL/GenBank/DDBJ databases">
        <authorList>
            <person name="Vincent A.T."/>
            <person name="Schiettekatte O."/>
            <person name="Bourhy P."/>
            <person name="Veyrier F.J."/>
            <person name="Picardeau M."/>
        </authorList>
    </citation>
    <scope>NUCLEOTIDE SEQUENCE</scope>
    <source>
        <strain evidence="9">201702690</strain>
    </source>
</reference>
<name>A0A5F1ZPK2_9LEPT</name>
<comment type="caution">
    <text evidence="8">The sequence shown here is derived from an EMBL/GenBank/DDBJ whole genome shotgun (WGS) entry which is preliminary data.</text>
</comment>
<dbReference type="OrthoDB" id="325180at2"/>
<evidence type="ECO:0000256" key="2">
    <source>
        <dbReference type="ARBA" id="ARBA00022448"/>
    </source>
</evidence>
<accession>A0A5F1ZPK2</accession>
<dbReference type="PANTHER" id="PTHR30097:SF16">
    <property type="entry name" value="CATION EFFLUX SYSTEM (CZCB-LIKE)"/>
    <property type="match status" value="1"/>
</dbReference>
<dbReference type="Proteomes" id="UP000297273">
    <property type="component" value="Unassembled WGS sequence"/>
</dbReference>
<keyword evidence="4" id="KW-0472">Membrane</keyword>
<keyword evidence="10" id="KW-1185">Reference proteome</keyword>
<dbReference type="Gene3D" id="2.40.30.170">
    <property type="match status" value="1"/>
</dbReference>
<gene>
    <name evidence="8" type="ORF">EHO57_01880</name>
    <name evidence="9" type="ORF">EHQ53_17640</name>
</gene>
<dbReference type="InterPro" id="IPR006143">
    <property type="entry name" value="RND_pump_MFP"/>
</dbReference>
<evidence type="ECO:0000256" key="3">
    <source>
        <dbReference type="SAM" id="Coils"/>
    </source>
</evidence>
<feature type="transmembrane region" description="Helical" evidence="4">
    <location>
        <begin position="12"/>
        <end position="30"/>
    </location>
</feature>
<dbReference type="FunFam" id="2.40.30.170:FF:000010">
    <property type="entry name" value="Efflux RND transporter periplasmic adaptor subunit"/>
    <property type="match status" value="1"/>
</dbReference>
<dbReference type="InterPro" id="IPR058637">
    <property type="entry name" value="YknX-like_C"/>
</dbReference>
<keyword evidence="3" id="KW-0175">Coiled coil</keyword>
<dbReference type="InterPro" id="IPR058792">
    <property type="entry name" value="Beta-barrel_RND_2"/>
</dbReference>
<keyword evidence="2" id="KW-0813">Transport</keyword>
<evidence type="ECO:0000259" key="6">
    <source>
        <dbReference type="Pfam" id="PF25954"/>
    </source>
</evidence>
<dbReference type="InterPro" id="IPR051909">
    <property type="entry name" value="MFP_Cation_Efflux"/>
</dbReference>
<feature type="domain" description="CusB-like beta-barrel" evidence="6">
    <location>
        <begin position="354"/>
        <end position="427"/>
    </location>
</feature>
<feature type="domain" description="Multidrug resistance protein MdtA-like barrel-sandwich hybrid" evidence="5">
    <location>
        <begin position="114"/>
        <end position="339"/>
    </location>
</feature>
<reference evidence="10 11" key="2">
    <citation type="journal article" date="2019" name="PLoS Negl. Trop. Dis.">
        <title>Revisiting the worldwide diversity of Leptospira species in the environment.</title>
        <authorList>
            <person name="Vincent A.T."/>
            <person name="Schiettekatte O."/>
            <person name="Bourhy P."/>
            <person name="Veyrier F.J."/>
            <person name="Picardeau M."/>
        </authorList>
    </citation>
    <scope>NUCLEOTIDE SEQUENCE [LARGE SCALE GENOMIC DNA]</scope>
    <source>
        <strain evidence="10">201702690</strain>
        <strain evidence="8 11">SSW18</strain>
    </source>
</reference>
<dbReference type="GO" id="GO:0016020">
    <property type="term" value="C:membrane"/>
    <property type="evidence" value="ECO:0007669"/>
    <property type="project" value="InterPro"/>
</dbReference>
<dbReference type="Proteomes" id="UP000297946">
    <property type="component" value="Unassembled WGS sequence"/>
</dbReference>
<dbReference type="SUPFAM" id="SSF111369">
    <property type="entry name" value="HlyD-like secretion proteins"/>
    <property type="match status" value="2"/>
</dbReference>
<dbReference type="PRINTS" id="PR01490">
    <property type="entry name" value="RTXTOXIND"/>
</dbReference>
<feature type="domain" description="YknX-like C-terminal permuted SH3-like" evidence="7">
    <location>
        <begin position="438"/>
        <end position="502"/>
    </location>
</feature>
<dbReference type="Pfam" id="PF25917">
    <property type="entry name" value="BSH_RND"/>
    <property type="match status" value="1"/>
</dbReference>
<keyword evidence="4" id="KW-0812">Transmembrane</keyword>
<dbReference type="Pfam" id="PF25954">
    <property type="entry name" value="Beta-barrel_RND_2"/>
    <property type="match status" value="1"/>
</dbReference>
<dbReference type="PANTHER" id="PTHR30097">
    <property type="entry name" value="CATION EFFLUX SYSTEM PROTEIN CUSB"/>
    <property type="match status" value="1"/>
</dbReference>
<sequence>MNLLKSLFANKVSRTIFLGIAGYLVLYFVYARIVRGNNASPLITKPGSVIFKPADAVFGRASMDASEGAPLLGSNLEGAGDGLSQNPQSVEAFKVEQRMMSPNIDVSGLVDFENKADMFSKIGGRLEKIFVKEGEEVSQGQKVFQVESLQMELELMKQQATLEASRSQARLAREKWEKAKMNVYGLVQEREKSQAIFEKAKEELEKARATFLAIEEVYKVGGLSKEEFEMAKLGLTTKETAYGVAKRDMEIRSIGLTDEDIAQNGFMVPRSKEEKLNLLKEINTKIEKAEYEAAEGVCRSHEAQVNSTKTMLKEAVIYSPMKGVVAKKYKTEGELLTGPGGNQAVLTIINIDKVYAVFNITETESTILKKGMRVDFSADVFPGSKFSGKIVLVSPLVDQKAHTVEVKALVENVGRKLKPGMFIRANIVLGEPVPTIILPAVAVLANEGDKSSVFVVKDGRSYSVEVKAGKKYGEDIEILQGLKQNDIVLLEKLSQLRDGMLVVPAFNR</sequence>
<evidence type="ECO:0000313" key="11">
    <source>
        <dbReference type="Proteomes" id="UP000297946"/>
    </source>
</evidence>
<dbReference type="Gene3D" id="2.40.420.20">
    <property type="match status" value="1"/>
</dbReference>
<dbReference type="NCBIfam" id="TIGR01730">
    <property type="entry name" value="RND_mfp"/>
    <property type="match status" value="1"/>
</dbReference>
<dbReference type="Pfam" id="PF25989">
    <property type="entry name" value="YknX_C"/>
    <property type="match status" value="1"/>
</dbReference>
<keyword evidence="4" id="KW-1133">Transmembrane helix</keyword>
<organism evidence="8 11">
    <name type="scientific">Leptospira langatensis</name>
    <dbReference type="NCBI Taxonomy" id="2484983"/>
    <lineage>
        <taxon>Bacteria</taxon>
        <taxon>Pseudomonadati</taxon>
        <taxon>Spirochaetota</taxon>
        <taxon>Spirochaetia</taxon>
        <taxon>Leptospirales</taxon>
        <taxon>Leptospiraceae</taxon>
        <taxon>Leptospira</taxon>
    </lineage>
</organism>
<dbReference type="InterPro" id="IPR058625">
    <property type="entry name" value="MdtA-like_BSH"/>
</dbReference>
<dbReference type="Gene3D" id="1.10.287.470">
    <property type="entry name" value="Helix hairpin bin"/>
    <property type="match status" value="2"/>
</dbReference>
<dbReference type="EMBL" id="RQER01000001">
    <property type="protein sequence ID" value="TGK05455.1"/>
    <property type="molecule type" value="Genomic_DNA"/>
</dbReference>
<feature type="coiled-coil region" evidence="3">
    <location>
        <begin position="190"/>
        <end position="217"/>
    </location>
</feature>
<evidence type="ECO:0000256" key="4">
    <source>
        <dbReference type="SAM" id="Phobius"/>
    </source>
</evidence>
<evidence type="ECO:0000313" key="9">
    <source>
        <dbReference type="EMBL" id="TGL38591.1"/>
    </source>
</evidence>
<evidence type="ECO:0000256" key="1">
    <source>
        <dbReference type="ARBA" id="ARBA00009477"/>
    </source>
</evidence>
<proteinExistence type="inferred from homology"/>